<dbReference type="RefSeq" id="XP_008721432.1">
    <property type="nucleotide sequence ID" value="XM_008723210.1"/>
</dbReference>
<dbReference type="AlphaFoldDB" id="W2RLK2"/>
<feature type="compositionally biased region" description="Pro residues" evidence="1">
    <location>
        <begin position="672"/>
        <end position="685"/>
    </location>
</feature>
<feature type="region of interest" description="Disordered" evidence="1">
    <location>
        <begin position="402"/>
        <end position="484"/>
    </location>
</feature>
<sequence length="832" mass="91382">MATLPEELWLKVIENLNSKDLKNARLVKSSWAEFATPVLFRNIAFSPEPANIKHFKLLAKNKELANHVELLTLDTTTYQAHCNPERYAKLASEYFSKVFGLGAQNTGPLSPTSLHHVLLNDPYKALGSHYLSGQPRGSFVAGYTLYSARSHFMLDLFKKGKIFQIIKQCVSSFKNLKHMETCSYWTANDGSYQRDFELYLCQHLPQKTLDLIPGLDGQFHDSGTRSRITTSAFSAPGAAARDLHVMMLPPNYGISYHDVQMHEITHAALRALRENKIRLQSLSLPGNDYLGKDVEAGTRRGIVPMTTLLLGAKAPGATKSTSLLLPVLRRLKSLELNIDFKHPATHSPLRDSRPPHRLCMALQQMNQLESLSLGSQDYLLGDPAVWDLTHLMLWKKEDYPDHPDALSDDGQDGPGGPHGLGDLMNMLMAMGPPPGLPLHPHHQSPATGTLPESIPHQGSAPTPNASSSQAAAGPGPNTGQAHHPAGAVNNLFAQIMGGGVASIDANGHVTSHTFNPGNLPHNAVGGSAPESTEPKDVKNPDTPLSPNPWPKLRYLSLWSLPATPEELTRLVTTVKDTLRTLRLYKVHYARPELIDPNFDDGHAFLDMGFGGPPPNNDADEGSPSYGDDEEDDEDLNGDLPELVDLLSAASPPGAQASSSSTATSIPANPFSQPAPPFNGHPPEIPSQPNTSNNSGGDDDNKDTSDKWLSTFEMLADDLRLKTCNIILEDHDELYLRDKLEKQITDLDDFPSLGHMASHYILDGDGMGYPLYLTNKLKEQKQRMAQIEADLNALEDDDGYEDWQEDGDHEDRNARGPTKMRNIHICSRWQGCP</sequence>
<dbReference type="Proteomes" id="UP000030752">
    <property type="component" value="Unassembled WGS sequence"/>
</dbReference>
<keyword evidence="4" id="KW-1185">Reference proteome</keyword>
<dbReference type="CDD" id="cd09917">
    <property type="entry name" value="F-box_SF"/>
    <property type="match status" value="1"/>
</dbReference>
<dbReference type="SUPFAM" id="SSF81383">
    <property type="entry name" value="F-box domain"/>
    <property type="match status" value="1"/>
</dbReference>
<dbReference type="EMBL" id="KB822725">
    <property type="protein sequence ID" value="ETN36614.1"/>
    <property type="molecule type" value="Genomic_DNA"/>
</dbReference>
<feature type="region of interest" description="Disordered" evidence="1">
    <location>
        <begin position="649"/>
        <end position="704"/>
    </location>
</feature>
<dbReference type="VEuPathDB" id="FungiDB:HMPREF1541_08892"/>
<feature type="domain" description="F-box" evidence="2">
    <location>
        <begin position="1"/>
        <end position="43"/>
    </location>
</feature>
<dbReference type="OrthoDB" id="3739674at2759"/>
<dbReference type="PROSITE" id="PS50181">
    <property type="entry name" value="FBOX"/>
    <property type="match status" value="1"/>
</dbReference>
<feature type="compositionally biased region" description="Acidic residues" evidence="1">
    <location>
        <begin position="626"/>
        <end position="636"/>
    </location>
</feature>
<dbReference type="GeneID" id="19976231"/>
<dbReference type="InterPro" id="IPR036047">
    <property type="entry name" value="F-box-like_dom_sf"/>
</dbReference>
<organism evidence="3 4">
    <name type="scientific">Cyphellophora europaea (strain CBS 101466)</name>
    <name type="common">Phialophora europaea</name>
    <dbReference type="NCBI Taxonomy" id="1220924"/>
    <lineage>
        <taxon>Eukaryota</taxon>
        <taxon>Fungi</taxon>
        <taxon>Dikarya</taxon>
        <taxon>Ascomycota</taxon>
        <taxon>Pezizomycotina</taxon>
        <taxon>Eurotiomycetes</taxon>
        <taxon>Chaetothyriomycetidae</taxon>
        <taxon>Chaetothyriales</taxon>
        <taxon>Cyphellophoraceae</taxon>
        <taxon>Cyphellophora</taxon>
    </lineage>
</organism>
<feature type="compositionally biased region" description="Acidic residues" evidence="1">
    <location>
        <begin position="795"/>
        <end position="807"/>
    </location>
</feature>
<dbReference type="InterPro" id="IPR001810">
    <property type="entry name" value="F-box_dom"/>
</dbReference>
<evidence type="ECO:0000313" key="4">
    <source>
        <dbReference type="Proteomes" id="UP000030752"/>
    </source>
</evidence>
<reference evidence="3 4" key="1">
    <citation type="submission" date="2013-03" db="EMBL/GenBank/DDBJ databases">
        <title>The Genome Sequence of Phialophora europaea CBS 101466.</title>
        <authorList>
            <consortium name="The Broad Institute Genomics Platform"/>
            <person name="Cuomo C."/>
            <person name="de Hoog S."/>
            <person name="Gorbushina A."/>
            <person name="Walker B."/>
            <person name="Young S.K."/>
            <person name="Zeng Q."/>
            <person name="Gargeya S."/>
            <person name="Fitzgerald M."/>
            <person name="Haas B."/>
            <person name="Abouelleil A."/>
            <person name="Allen A.W."/>
            <person name="Alvarado L."/>
            <person name="Arachchi H.M."/>
            <person name="Berlin A.M."/>
            <person name="Chapman S.B."/>
            <person name="Gainer-Dewar J."/>
            <person name="Goldberg J."/>
            <person name="Griggs A."/>
            <person name="Gujja S."/>
            <person name="Hansen M."/>
            <person name="Howarth C."/>
            <person name="Imamovic A."/>
            <person name="Ireland A."/>
            <person name="Larimer J."/>
            <person name="McCowan C."/>
            <person name="Murphy C."/>
            <person name="Pearson M."/>
            <person name="Poon T.W."/>
            <person name="Priest M."/>
            <person name="Roberts A."/>
            <person name="Saif S."/>
            <person name="Shea T."/>
            <person name="Sisk P."/>
            <person name="Sykes S."/>
            <person name="Wortman J."/>
            <person name="Nusbaum C."/>
            <person name="Birren B."/>
        </authorList>
    </citation>
    <scope>NUCLEOTIDE SEQUENCE [LARGE SCALE GENOMIC DNA]</scope>
    <source>
        <strain evidence="3 4">CBS 101466</strain>
    </source>
</reference>
<feature type="region of interest" description="Disordered" evidence="1">
    <location>
        <begin position="511"/>
        <end position="545"/>
    </location>
</feature>
<evidence type="ECO:0000313" key="3">
    <source>
        <dbReference type="EMBL" id="ETN36614.1"/>
    </source>
</evidence>
<feature type="region of interest" description="Disordered" evidence="1">
    <location>
        <begin position="605"/>
        <end position="637"/>
    </location>
</feature>
<dbReference type="HOGENOM" id="CLU_340988_0_0_1"/>
<evidence type="ECO:0000256" key="1">
    <source>
        <dbReference type="SAM" id="MobiDB-lite"/>
    </source>
</evidence>
<protein>
    <recommendedName>
        <fullName evidence="2">F-box domain-containing protein</fullName>
    </recommendedName>
</protein>
<dbReference type="InParanoid" id="W2RLK2"/>
<accession>W2RLK2</accession>
<gene>
    <name evidence="3" type="ORF">HMPREF1541_08892</name>
</gene>
<name>W2RLK2_CYPE1</name>
<proteinExistence type="predicted"/>
<feature type="compositionally biased region" description="Low complexity" evidence="1">
    <location>
        <begin position="649"/>
        <end position="667"/>
    </location>
</feature>
<feature type="region of interest" description="Disordered" evidence="1">
    <location>
        <begin position="795"/>
        <end position="815"/>
    </location>
</feature>
<evidence type="ECO:0000259" key="2">
    <source>
        <dbReference type="PROSITE" id="PS50181"/>
    </source>
</evidence>